<evidence type="ECO:0000256" key="3">
    <source>
        <dbReference type="ARBA" id="ARBA00017662"/>
    </source>
</evidence>
<dbReference type="GO" id="GO:0008250">
    <property type="term" value="C:oligosaccharyltransferase complex"/>
    <property type="evidence" value="ECO:0007669"/>
    <property type="project" value="TreeGrafter"/>
</dbReference>
<keyword evidence="7 9" id="KW-1133">Transmembrane helix</keyword>
<keyword evidence="5" id="KW-0256">Endoplasmic reticulum</keyword>
<dbReference type="GO" id="GO:0018279">
    <property type="term" value="P:protein N-linked glycosylation via asparagine"/>
    <property type="evidence" value="ECO:0007669"/>
    <property type="project" value="TreeGrafter"/>
</dbReference>
<keyword evidence="6" id="KW-0735">Signal-anchor</keyword>
<evidence type="ECO:0000313" key="11">
    <source>
        <dbReference type="Proteomes" id="UP001295740"/>
    </source>
</evidence>
<accession>A0AAI8VV39</accession>
<dbReference type="Proteomes" id="UP001295740">
    <property type="component" value="Unassembled WGS sequence"/>
</dbReference>
<gene>
    <name evidence="10" type="ORF">KHLLAP_LOCUS12100</name>
</gene>
<dbReference type="Pfam" id="PF10215">
    <property type="entry name" value="Ost4"/>
    <property type="match status" value="1"/>
</dbReference>
<proteinExistence type="inferred from homology"/>
<dbReference type="InterPro" id="IPR051307">
    <property type="entry name" value="OST4"/>
</dbReference>
<protein>
    <recommendedName>
        <fullName evidence="3">Dolichyl-diphosphooligosaccharide--protein glycosyltransferase subunit 4</fullName>
    </recommendedName>
</protein>
<sequence>MHSTPGQYTHFPSSLRKEQHIDHHIAALVDLLKRPESHLPYYNDVLRADFTMISDDDLYRLAIFLGSVAMVLIVVYHFFEVNSQEDSALAAKAAKATPVQQTPAVGKTLGATR</sequence>
<evidence type="ECO:0000256" key="7">
    <source>
        <dbReference type="ARBA" id="ARBA00022989"/>
    </source>
</evidence>
<keyword evidence="8 9" id="KW-0472">Membrane</keyword>
<dbReference type="InterPro" id="IPR036330">
    <property type="entry name" value="Ost4p_sf"/>
</dbReference>
<evidence type="ECO:0000256" key="4">
    <source>
        <dbReference type="ARBA" id="ARBA00022692"/>
    </source>
</evidence>
<organism evidence="10 11">
    <name type="scientific">Anthostomella pinea</name>
    <dbReference type="NCBI Taxonomy" id="933095"/>
    <lineage>
        <taxon>Eukaryota</taxon>
        <taxon>Fungi</taxon>
        <taxon>Dikarya</taxon>
        <taxon>Ascomycota</taxon>
        <taxon>Pezizomycotina</taxon>
        <taxon>Sordariomycetes</taxon>
        <taxon>Xylariomycetidae</taxon>
        <taxon>Xylariales</taxon>
        <taxon>Xylariaceae</taxon>
        <taxon>Anthostomella</taxon>
    </lineage>
</organism>
<keyword evidence="11" id="KW-1185">Reference proteome</keyword>
<evidence type="ECO:0000256" key="8">
    <source>
        <dbReference type="ARBA" id="ARBA00023136"/>
    </source>
</evidence>
<dbReference type="PANTHER" id="PTHR48164">
    <property type="entry name" value="DOLICHYL-DIPHOSPHOOLIGOSACCHARIDE--PROTEIN GLYCOSYLTRANSFERASE SUBUNIT 4"/>
    <property type="match status" value="1"/>
</dbReference>
<name>A0AAI8VV39_9PEZI</name>
<evidence type="ECO:0000256" key="2">
    <source>
        <dbReference type="ARBA" id="ARBA00007685"/>
    </source>
</evidence>
<reference evidence="10" key="1">
    <citation type="submission" date="2023-10" db="EMBL/GenBank/DDBJ databases">
        <authorList>
            <person name="Hackl T."/>
        </authorList>
    </citation>
    <scope>NUCLEOTIDE SEQUENCE</scope>
</reference>
<evidence type="ECO:0000256" key="6">
    <source>
        <dbReference type="ARBA" id="ARBA00022968"/>
    </source>
</evidence>
<keyword evidence="4 9" id="KW-0812">Transmembrane</keyword>
<evidence type="ECO:0000256" key="5">
    <source>
        <dbReference type="ARBA" id="ARBA00022824"/>
    </source>
</evidence>
<comment type="similarity">
    <text evidence="2">Belongs to the OST4 family.</text>
</comment>
<dbReference type="EMBL" id="CAUWAG010000018">
    <property type="protein sequence ID" value="CAJ2511632.1"/>
    <property type="molecule type" value="Genomic_DNA"/>
</dbReference>
<dbReference type="SUPFAM" id="SSF103464">
    <property type="entry name" value="Oligosaccharyltransferase subunit ost4p"/>
    <property type="match status" value="1"/>
</dbReference>
<evidence type="ECO:0000313" key="10">
    <source>
        <dbReference type="EMBL" id="CAJ2511632.1"/>
    </source>
</evidence>
<evidence type="ECO:0000256" key="1">
    <source>
        <dbReference type="ARBA" id="ARBA00004643"/>
    </source>
</evidence>
<comment type="caution">
    <text evidence="10">The sequence shown here is derived from an EMBL/GenBank/DDBJ whole genome shotgun (WGS) entry which is preliminary data.</text>
</comment>
<dbReference type="InterPro" id="IPR018943">
    <property type="entry name" value="Oligosaccaryltransferase"/>
</dbReference>
<evidence type="ECO:0000256" key="9">
    <source>
        <dbReference type="SAM" id="Phobius"/>
    </source>
</evidence>
<comment type="subcellular location">
    <subcellularLocation>
        <location evidence="1">Endoplasmic reticulum membrane</location>
        <topology evidence="1">Single-pass type III membrane protein</topology>
    </subcellularLocation>
</comment>
<dbReference type="PANTHER" id="PTHR48164:SF1">
    <property type="entry name" value="DOLICHYL-DIPHOSPHOOLIGOSACCHARIDE--PROTEIN GLYCOSYLTRANSFERASE SUBUNIT 4"/>
    <property type="match status" value="1"/>
</dbReference>
<dbReference type="AlphaFoldDB" id="A0AAI8VV39"/>
<feature type="transmembrane region" description="Helical" evidence="9">
    <location>
        <begin position="58"/>
        <end position="79"/>
    </location>
</feature>